<feature type="domain" description="Major facilitator superfamily (MFS) profile" evidence="7">
    <location>
        <begin position="36"/>
        <end position="445"/>
    </location>
</feature>
<reference evidence="8 9" key="1">
    <citation type="journal article" date="2015" name="Fungal Genet. Biol.">
        <title>Evolution of novel wood decay mechanisms in Agaricales revealed by the genome sequences of Fistulina hepatica and Cylindrobasidium torrendii.</title>
        <authorList>
            <person name="Floudas D."/>
            <person name="Held B.W."/>
            <person name="Riley R."/>
            <person name="Nagy L.G."/>
            <person name="Koehler G."/>
            <person name="Ransdell A.S."/>
            <person name="Younus H."/>
            <person name="Chow J."/>
            <person name="Chiniquy J."/>
            <person name="Lipzen A."/>
            <person name="Tritt A."/>
            <person name="Sun H."/>
            <person name="Haridas S."/>
            <person name="LaButti K."/>
            <person name="Ohm R.A."/>
            <person name="Kues U."/>
            <person name="Blanchette R.A."/>
            <person name="Grigoriev I.V."/>
            <person name="Minto R.E."/>
            <person name="Hibbett D.S."/>
        </authorList>
    </citation>
    <scope>NUCLEOTIDE SEQUENCE [LARGE SCALE GENOMIC DNA]</scope>
    <source>
        <strain evidence="8 9">FP15055 ss-10</strain>
    </source>
</reference>
<keyword evidence="5 6" id="KW-0472">Membrane</keyword>
<dbReference type="InterPro" id="IPR036259">
    <property type="entry name" value="MFS_trans_sf"/>
</dbReference>
<dbReference type="FunFam" id="1.20.1250.20:FF:000018">
    <property type="entry name" value="MFS transporter permease"/>
    <property type="match status" value="1"/>
</dbReference>
<comment type="subcellular location">
    <subcellularLocation>
        <location evidence="1">Membrane</location>
        <topology evidence="1">Multi-pass membrane protein</topology>
    </subcellularLocation>
</comment>
<dbReference type="Pfam" id="PF07690">
    <property type="entry name" value="MFS_1"/>
    <property type="match status" value="1"/>
</dbReference>
<keyword evidence="9" id="KW-1185">Reference proteome</keyword>
<evidence type="ECO:0000259" key="7">
    <source>
        <dbReference type="PROSITE" id="PS50850"/>
    </source>
</evidence>
<dbReference type="EMBL" id="KN880671">
    <property type="protein sequence ID" value="KIY63814.1"/>
    <property type="molecule type" value="Genomic_DNA"/>
</dbReference>
<evidence type="ECO:0000256" key="4">
    <source>
        <dbReference type="ARBA" id="ARBA00022989"/>
    </source>
</evidence>
<feature type="transmembrane region" description="Helical" evidence="6">
    <location>
        <begin position="388"/>
        <end position="407"/>
    </location>
</feature>
<name>A0A0D7B0Z0_9AGAR</name>
<gene>
    <name evidence="8" type="ORF">CYLTODRAFT_402642</name>
</gene>
<organism evidence="8 9">
    <name type="scientific">Cylindrobasidium torrendii FP15055 ss-10</name>
    <dbReference type="NCBI Taxonomy" id="1314674"/>
    <lineage>
        <taxon>Eukaryota</taxon>
        <taxon>Fungi</taxon>
        <taxon>Dikarya</taxon>
        <taxon>Basidiomycota</taxon>
        <taxon>Agaricomycotina</taxon>
        <taxon>Agaricomycetes</taxon>
        <taxon>Agaricomycetidae</taxon>
        <taxon>Agaricales</taxon>
        <taxon>Marasmiineae</taxon>
        <taxon>Physalacriaceae</taxon>
        <taxon>Cylindrobasidium</taxon>
    </lineage>
</organism>
<feature type="transmembrane region" description="Helical" evidence="6">
    <location>
        <begin position="327"/>
        <end position="348"/>
    </location>
</feature>
<feature type="transmembrane region" description="Helical" evidence="6">
    <location>
        <begin position="196"/>
        <end position="216"/>
    </location>
</feature>
<keyword evidence="2" id="KW-0813">Transport</keyword>
<dbReference type="Gene3D" id="1.20.1250.20">
    <property type="entry name" value="MFS general substrate transporter like domains"/>
    <property type="match status" value="2"/>
</dbReference>
<dbReference type="FunFam" id="1.20.1250.20:FF:000013">
    <property type="entry name" value="MFS general substrate transporter"/>
    <property type="match status" value="1"/>
</dbReference>
<feature type="transmembrane region" description="Helical" evidence="6">
    <location>
        <begin position="162"/>
        <end position="184"/>
    </location>
</feature>
<feature type="transmembrane region" description="Helical" evidence="6">
    <location>
        <begin position="106"/>
        <end position="126"/>
    </location>
</feature>
<feature type="transmembrane region" description="Helical" evidence="6">
    <location>
        <begin position="303"/>
        <end position="320"/>
    </location>
</feature>
<evidence type="ECO:0000313" key="9">
    <source>
        <dbReference type="Proteomes" id="UP000054007"/>
    </source>
</evidence>
<keyword evidence="3 6" id="KW-0812">Transmembrane</keyword>
<proteinExistence type="predicted"/>
<dbReference type="Proteomes" id="UP000054007">
    <property type="component" value="Unassembled WGS sequence"/>
</dbReference>
<dbReference type="OrthoDB" id="2962993at2759"/>
<dbReference type="PANTHER" id="PTHR43791">
    <property type="entry name" value="PERMEASE-RELATED"/>
    <property type="match status" value="1"/>
</dbReference>
<protein>
    <submittedName>
        <fullName evidence="8">MFS general substrate transporter</fullName>
    </submittedName>
</protein>
<sequence>MSDVERVPEKTSLSSHSLEVSEAERARILRKLDLNVLPMLATLYLFSFLDRTNIGNAVLGGLKTDLKLTSQQYNIAVSIFFASYVSWEAFSNIFLKKLRPSRYIPLLCLIWGLVTTLTCLVKNFAGLVVVRIFLGLSESALFPGICFIISIWYPRNSTCFRFALFFASASLAGAFGGLLARGLMTIEASGIEHWRSIYLVEGLVTMGVATLAFFFLKDDFNTAHFLTSTEKDTLRDLLEADRPNESQEFSWAEVKDALTSGYVWVNAIQSVGVGLPIFSFSVFLPSIVKGLGFSNATSQLMTVPPYAFAAIGTCIVGYYSDKHGVRGVYLQAVSVIGIIGYAIQLGTLNNGARYFGVFLITFSVYCGNAIGAQWAGNNLKGHSRRATGMGFQVAFGNLAAIGGSYIYPTPHAPRYVMGHAIALGCLGLAFTTATILTFWLREKNKKLDREAEEIEKRGEVADRSFRFML</sequence>
<evidence type="ECO:0000256" key="1">
    <source>
        <dbReference type="ARBA" id="ARBA00004141"/>
    </source>
</evidence>
<feature type="transmembrane region" description="Helical" evidence="6">
    <location>
        <begin position="132"/>
        <end position="153"/>
    </location>
</feature>
<evidence type="ECO:0000256" key="6">
    <source>
        <dbReference type="SAM" id="Phobius"/>
    </source>
</evidence>
<dbReference type="GO" id="GO:0016020">
    <property type="term" value="C:membrane"/>
    <property type="evidence" value="ECO:0007669"/>
    <property type="project" value="UniProtKB-SubCell"/>
</dbReference>
<evidence type="ECO:0000256" key="3">
    <source>
        <dbReference type="ARBA" id="ARBA00022692"/>
    </source>
</evidence>
<evidence type="ECO:0000256" key="2">
    <source>
        <dbReference type="ARBA" id="ARBA00022448"/>
    </source>
</evidence>
<feature type="transmembrane region" description="Helical" evidence="6">
    <location>
        <begin position="419"/>
        <end position="440"/>
    </location>
</feature>
<evidence type="ECO:0000256" key="5">
    <source>
        <dbReference type="ARBA" id="ARBA00023136"/>
    </source>
</evidence>
<accession>A0A0D7B0Z0</accession>
<dbReference type="GO" id="GO:0022857">
    <property type="term" value="F:transmembrane transporter activity"/>
    <property type="evidence" value="ECO:0007669"/>
    <property type="project" value="InterPro"/>
</dbReference>
<feature type="transmembrane region" description="Helical" evidence="6">
    <location>
        <begin position="263"/>
        <end position="283"/>
    </location>
</feature>
<keyword evidence="4 6" id="KW-1133">Transmembrane helix</keyword>
<feature type="transmembrane region" description="Helical" evidence="6">
    <location>
        <begin position="354"/>
        <end position="376"/>
    </location>
</feature>
<dbReference type="AlphaFoldDB" id="A0A0D7B0Z0"/>
<feature type="transmembrane region" description="Helical" evidence="6">
    <location>
        <begin position="73"/>
        <end position="94"/>
    </location>
</feature>
<evidence type="ECO:0000313" key="8">
    <source>
        <dbReference type="EMBL" id="KIY63814.1"/>
    </source>
</evidence>
<dbReference type="InterPro" id="IPR011701">
    <property type="entry name" value="MFS"/>
</dbReference>
<feature type="transmembrane region" description="Helical" evidence="6">
    <location>
        <begin position="32"/>
        <end position="49"/>
    </location>
</feature>
<dbReference type="InterPro" id="IPR020846">
    <property type="entry name" value="MFS_dom"/>
</dbReference>
<dbReference type="PROSITE" id="PS50850">
    <property type="entry name" value="MFS"/>
    <property type="match status" value="1"/>
</dbReference>
<dbReference type="PANTHER" id="PTHR43791:SF36">
    <property type="entry name" value="TRANSPORTER, PUTATIVE (AFU_ORTHOLOGUE AFUA_6G08340)-RELATED"/>
    <property type="match status" value="1"/>
</dbReference>
<dbReference type="SUPFAM" id="SSF103473">
    <property type="entry name" value="MFS general substrate transporter"/>
    <property type="match status" value="1"/>
</dbReference>